<evidence type="ECO:0000313" key="3">
    <source>
        <dbReference type="Proteomes" id="UP000295573"/>
    </source>
</evidence>
<keyword evidence="1" id="KW-0812">Transmembrane</keyword>
<keyword evidence="3" id="KW-1185">Reference proteome</keyword>
<protein>
    <submittedName>
        <fullName evidence="2">Uncharacterized protein</fullName>
    </submittedName>
</protein>
<gene>
    <name evidence="2" type="ORF">EV646_11810</name>
</gene>
<dbReference type="EMBL" id="SLWR01000018">
    <property type="protein sequence ID" value="TCO40096.1"/>
    <property type="molecule type" value="Genomic_DNA"/>
</dbReference>
<accession>A0A4R2I833</accession>
<comment type="caution">
    <text evidence="2">The sequence shown here is derived from an EMBL/GenBank/DDBJ whole genome shotgun (WGS) entry which is preliminary data.</text>
</comment>
<feature type="transmembrane region" description="Helical" evidence="1">
    <location>
        <begin position="36"/>
        <end position="56"/>
    </location>
</feature>
<proteinExistence type="predicted"/>
<evidence type="ECO:0000313" key="2">
    <source>
        <dbReference type="EMBL" id="TCO40096.1"/>
    </source>
</evidence>
<dbReference type="RefSeq" id="WP_241996556.1">
    <property type="nucleotide sequence ID" value="NZ_SLWR01000018.1"/>
</dbReference>
<organism evidence="2 3">
    <name type="scientific">Kribbella antiqua</name>
    <dbReference type="NCBI Taxonomy" id="2512217"/>
    <lineage>
        <taxon>Bacteria</taxon>
        <taxon>Bacillati</taxon>
        <taxon>Actinomycetota</taxon>
        <taxon>Actinomycetes</taxon>
        <taxon>Propionibacteriales</taxon>
        <taxon>Kribbellaceae</taxon>
        <taxon>Kribbella</taxon>
    </lineage>
</organism>
<reference evidence="2 3" key="1">
    <citation type="journal article" date="2015" name="Stand. Genomic Sci.">
        <title>Genomic Encyclopedia of Bacterial and Archaeal Type Strains, Phase III: the genomes of soil and plant-associated and newly described type strains.</title>
        <authorList>
            <person name="Whitman W.B."/>
            <person name="Woyke T."/>
            <person name="Klenk H.P."/>
            <person name="Zhou Y."/>
            <person name="Lilburn T.G."/>
            <person name="Beck B.J."/>
            <person name="De Vos P."/>
            <person name="Vandamme P."/>
            <person name="Eisen J.A."/>
            <person name="Garrity G."/>
            <person name="Hugenholtz P."/>
            <person name="Kyrpides N.C."/>
        </authorList>
    </citation>
    <scope>NUCLEOTIDE SEQUENCE [LARGE SCALE GENOMIC DNA]</scope>
    <source>
        <strain evidence="2 3">VKM Ac-2541</strain>
    </source>
</reference>
<keyword evidence="1" id="KW-0472">Membrane</keyword>
<evidence type="ECO:0000256" key="1">
    <source>
        <dbReference type="SAM" id="Phobius"/>
    </source>
</evidence>
<dbReference type="Proteomes" id="UP000295573">
    <property type="component" value="Unassembled WGS sequence"/>
</dbReference>
<dbReference type="SUPFAM" id="SSF82171">
    <property type="entry name" value="DPP6 N-terminal domain-like"/>
    <property type="match status" value="1"/>
</dbReference>
<dbReference type="AlphaFoldDB" id="A0A4R2I833"/>
<sequence>MQPLLYQASDLLPEPDLADAAWASGLDTRRRRRRSVLAGVVIALLIAVIAAIGAGVRGSNNAELVPPTTPPSNPPGYLPPSGQIAGIDFWVAPPPGSERFLDRIETPLGDLLRLPDTVVALKENPLERTAAVVLEEQGAAYVPLILGADSSWAVADVQLRATRSGSPLSSGTVSPDGRLAAFPQPGQVVVIDVTTAEIRRFNLPAQDLRSVAWLMDSNRVLVSGPGVAYRVLVGAGGYGEPTVTAVNGSRDPDAITAPYRLDTGAVMRYLSTGGWMLDSSLDLPVRAWVGQTFSTSSTAARLFIANNLPQVPTRASQPQVLAAIDTLRALPSRLLVLGEPQPSTAGRADPADVREPGCCAVLGWYDDNTPLFEVRGWVLAWDLRTGRVHRVTELAVNGVALGPGIRS</sequence>
<name>A0A4R2I833_9ACTN</name>
<keyword evidence="1" id="KW-1133">Transmembrane helix</keyword>